<dbReference type="OrthoDB" id="6884445at2"/>
<reference evidence="1 2" key="1">
    <citation type="submission" date="2012-08" db="EMBL/GenBank/DDBJ databases">
        <title>The genome of cave-isolated P. fluorescens strain R124 demonstrates phenotypic adaptation to the mineral environment.</title>
        <authorList>
            <person name="Barton M.D."/>
            <person name="Petronio M."/>
            <person name="Giarrizzo J.G."/>
            <person name="Bowling B.V."/>
            <person name="Barton H.A."/>
        </authorList>
    </citation>
    <scope>NUCLEOTIDE SEQUENCE [LARGE SCALE GENOMIC DNA]</scope>
    <source>
        <strain evidence="1 2">R124</strain>
    </source>
</reference>
<evidence type="ECO:0000313" key="2">
    <source>
        <dbReference type="Proteomes" id="UP000006045"/>
    </source>
</evidence>
<protein>
    <recommendedName>
        <fullName evidence="3">Lipoprotein SmpA/OmlA domain-containing protein</fullName>
    </recommendedName>
</protein>
<evidence type="ECO:0008006" key="3">
    <source>
        <dbReference type="Google" id="ProtNLM"/>
    </source>
</evidence>
<dbReference type="Proteomes" id="UP000006045">
    <property type="component" value="Chromosome"/>
</dbReference>
<proteinExistence type="predicted"/>
<organism evidence="1 2">
    <name type="scientific">Pseudomonas fluorescens R124</name>
    <dbReference type="NCBI Taxonomy" id="743713"/>
    <lineage>
        <taxon>Bacteria</taxon>
        <taxon>Pseudomonadati</taxon>
        <taxon>Pseudomonadota</taxon>
        <taxon>Gammaproteobacteria</taxon>
        <taxon>Pseudomonadales</taxon>
        <taxon>Pseudomonadaceae</taxon>
        <taxon>Pseudomonas</taxon>
    </lineage>
</organism>
<gene>
    <name evidence="1" type="ORF">I1A_004199</name>
</gene>
<name>A0A7U9CQR9_PSEFL</name>
<sequence length="160" mass="17237">MSPTHGKAFRNGIALCLMTGLLIGCANSNDLMGSLNPNGVGAKKYDEAYLKTTIIRGKTTKSQISQLFGPPMQEAADSDTITNWTYVKSEEGVEKYMNLAHRFVSPETGGQIAQVSSHVSNAQGTLNEVGSVTSGKTTRQGIVLTIYFENDVVQNYSVAR</sequence>
<evidence type="ECO:0000313" key="1">
    <source>
        <dbReference type="EMBL" id="EJZ59846.1"/>
    </source>
</evidence>
<dbReference type="AlphaFoldDB" id="A0A7U9CQR9"/>
<dbReference type="PROSITE" id="PS51257">
    <property type="entry name" value="PROKAR_LIPOPROTEIN"/>
    <property type="match status" value="1"/>
</dbReference>
<accession>A0A7U9CQR9</accession>
<dbReference type="EMBL" id="CM001561">
    <property type="protein sequence ID" value="EJZ59846.1"/>
    <property type="molecule type" value="Genomic_DNA"/>
</dbReference>